<dbReference type="HOGENOM" id="CLU_489203_0_0_1"/>
<feature type="region of interest" description="Disordered" evidence="1">
    <location>
        <begin position="112"/>
        <end position="203"/>
    </location>
</feature>
<dbReference type="STRING" id="933084.A0A067PLH3"/>
<proteinExistence type="predicted"/>
<accession>A0A067PLH3</accession>
<evidence type="ECO:0000313" key="3">
    <source>
        <dbReference type="Proteomes" id="UP000027265"/>
    </source>
</evidence>
<keyword evidence="3" id="KW-1185">Reference proteome</keyword>
<feature type="compositionally biased region" description="Low complexity" evidence="1">
    <location>
        <begin position="127"/>
        <end position="147"/>
    </location>
</feature>
<feature type="region of interest" description="Disordered" evidence="1">
    <location>
        <begin position="448"/>
        <end position="519"/>
    </location>
</feature>
<organism evidence="2 3">
    <name type="scientific">Jaapia argillacea MUCL 33604</name>
    <dbReference type="NCBI Taxonomy" id="933084"/>
    <lineage>
        <taxon>Eukaryota</taxon>
        <taxon>Fungi</taxon>
        <taxon>Dikarya</taxon>
        <taxon>Basidiomycota</taxon>
        <taxon>Agaricomycotina</taxon>
        <taxon>Agaricomycetes</taxon>
        <taxon>Agaricomycetidae</taxon>
        <taxon>Jaapiales</taxon>
        <taxon>Jaapiaceae</taxon>
        <taxon>Jaapia</taxon>
    </lineage>
</organism>
<dbReference type="Proteomes" id="UP000027265">
    <property type="component" value="Unassembled WGS sequence"/>
</dbReference>
<dbReference type="InParanoid" id="A0A067PLH3"/>
<dbReference type="AlphaFoldDB" id="A0A067PLH3"/>
<dbReference type="OrthoDB" id="21470at2759"/>
<dbReference type="EMBL" id="KL197724">
    <property type="protein sequence ID" value="KDQ55659.1"/>
    <property type="molecule type" value="Genomic_DNA"/>
</dbReference>
<feature type="compositionally biased region" description="Acidic residues" evidence="1">
    <location>
        <begin position="500"/>
        <end position="514"/>
    </location>
</feature>
<sequence>MAEGDEEDGEAEEAGVEEAEAGVWVSQMMRWTLSSSFGGKVCSYPFCRSPKSYTWLHRYEHPCLEVRALGTRDRFFFAYLILPPFPMIVRPPLLTFVSRSFLSFTHARLDNPRSGYNSSGGRGRGGTSNSASGTATPNNNRGGATTPRGRDRGRGGGGYDSPRGGYDASRGRGGYDSPRGRGGYDSPRGRGRKPMSGSSNAPLSKLLWQDRPYLKPIVFVRSENTPTLFTLEEDILQAVSDEVEDGDENHVPTAARVARVFEGNYPHHPPLIPSDKGGNHNADGDDEHLEEIDFADMGKIREEVEAIVVSQRSEVEVGGKMNGDKFVMVDQTKEQQGFLGFYVDTTPTPAPAPVAGPSASASGRKNGGQIAVNRVGGGSSLLGVDGEGKKKKGAVRVVEEVVEVKESEEFLGFFVDTEPAPIVRVRRGTRGGIAVDRVGGGTLLGEYKGNSGKNGASVSGGGGGGRQADDDTIVYVAPHPHPHPHETGAPVFSTPAPLSDEGEESDEGENDGDTDMGMKPEVEMTADMDGELEVMVEEKLQLDVETDLEFAERTFNT</sequence>
<name>A0A067PLH3_9AGAM</name>
<gene>
    <name evidence="2" type="ORF">JAAARDRAFT_325307</name>
</gene>
<evidence type="ECO:0000313" key="2">
    <source>
        <dbReference type="EMBL" id="KDQ55659.1"/>
    </source>
</evidence>
<reference evidence="3" key="1">
    <citation type="journal article" date="2014" name="Proc. Natl. Acad. Sci. U.S.A.">
        <title>Extensive sampling of basidiomycete genomes demonstrates inadequacy of the white-rot/brown-rot paradigm for wood decay fungi.</title>
        <authorList>
            <person name="Riley R."/>
            <person name="Salamov A.A."/>
            <person name="Brown D.W."/>
            <person name="Nagy L.G."/>
            <person name="Floudas D."/>
            <person name="Held B.W."/>
            <person name="Levasseur A."/>
            <person name="Lombard V."/>
            <person name="Morin E."/>
            <person name="Otillar R."/>
            <person name="Lindquist E.A."/>
            <person name="Sun H."/>
            <person name="LaButti K.M."/>
            <person name="Schmutz J."/>
            <person name="Jabbour D."/>
            <person name="Luo H."/>
            <person name="Baker S.E."/>
            <person name="Pisabarro A.G."/>
            <person name="Walton J.D."/>
            <person name="Blanchette R.A."/>
            <person name="Henrissat B."/>
            <person name="Martin F."/>
            <person name="Cullen D."/>
            <person name="Hibbett D.S."/>
            <person name="Grigoriev I.V."/>
        </authorList>
    </citation>
    <scope>NUCLEOTIDE SEQUENCE [LARGE SCALE GENOMIC DNA]</scope>
    <source>
        <strain evidence="3">MUCL 33604</strain>
    </source>
</reference>
<evidence type="ECO:0000256" key="1">
    <source>
        <dbReference type="SAM" id="MobiDB-lite"/>
    </source>
</evidence>
<feature type="compositionally biased region" description="Low complexity" evidence="1">
    <location>
        <begin position="448"/>
        <end position="457"/>
    </location>
</feature>
<protein>
    <submittedName>
        <fullName evidence="2">Uncharacterized protein</fullName>
    </submittedName>
</protein>